<feature type="active site" description="Charge relay system" evidence="11 12">
    <location>
        <position position="528"/>
    </location>
</feature>
<feature type="active site" description="Charge relay system" evidence="11 12">
    <location>
        <position position="187"/>
    </location>
</feature>
<protein>
    <recommendedName>
        <fullName evidence="19">Subtilisin-like protease</fullName>
    </recommendedName>
</protein>
<evidence type="ECO:0000256" key="6">
    <source>
        <dbReference type="ARBA" id="ARBA00022670"/>
    </source>
</evidence>
<keyword evidence="9 12" id="KW-0720">Serine protease</keyword>
<evidence type="ECO:0000256" key="12">
    <source>
        <dbReference type="PROSITE-ProRule" id="PRU01240"/>
    </source>
</evidence>
<dbReference type="GO" id="GO:0009610">
    <property type="term" value="P:response to symbiotic fungus"/>
    <property type="evidence" value="ECO:0007669"/>
    <property type="project" value="UniProtKB-ARBA"/>
</dbReference>
<keyword evidence="18" id="KW-1185">Reference proteome</keyword>
<dbReference type="GO" id="GO:0009609">
    <property type="term" value="P:response to symbiotic bacterium"/>
    <property type="evidence" value="ECO:0007669"/>
    <property type="project" value="UniProtKB-ARBA"/>
</dbReference>
<comment type="caution">
    <text evidence="17">The sequence shown here is derived from an EMBL/GenBank/DDBJ whole genome shotgun (WGS) entry which is preliminary data.</text>
</comment>
<evidence type="ECO:0000256" key="7">
    <source>
        <dbReference type="ARBA" id="ARBA00022729"/>
    </source>
</evidence>
<evidence type="ECO:0000256" key="3">
    <source>
        <dbReference type="ARBA" id="ARBA00011073"/>
    </source>
</evidence>
<evidence type="ECO:0000259" key="15">
    <source>
        <dbReference type="Pfam" id="PF05922"/>
    </source>
</evidence>
<dbReference type="InterPro" id="IPR046450">
    <property type="entry name" value="PA_dom_sf"/>
</dbReference>
<dbReference type="InterPro" id="IPR037045">
    <property type="entry name" value="S8pro/Inhibitor_I9_sf"/>
</dbReference>
<dbReference type="Gene3D" id="2.60.40.2310">
    <property type="match status" value="1"/>
</dbReference>
<dbReference type="Proteomes" id="UP000289738">
    <property type="component" value="Chromosome A09"/>
</dbReference>
<evidence type="ECO:0000259" key="16">
    <source>
        <dbReference type="Pfam" id="PF17766"/>
    </source>
</evidence>
<reference evidence="17 18" key="1">
    <citation type="submission" date="2019-01" db="EMBL/GenBank/DDBJ databases">
        <title>Sequencing of cultivated peanut Arachis hypogaea provides insights into genome evolution and oil improvement.</title>
        <authorList>
            <person name="Chen X."/>
        </authorList>
    </citation>
    <scope>NUCLEOTIDE SEQUENCE [LARGE SCALE GENOMIC DNA]</scope>
    <source>
        <strain evidence="18">cv. Fuhuasheng</strain>
        <tissue evidence="17">Leaves</tissue>
    </source>
</reference>
<dbReference type="Gene3D" id="3.50.30.30">
    <property type="match status" value="1"/>
</dbReference>
<feature type="domain" description="Inhibitor I9" evidence="15">
    <location>
        <begin position="14"/>
        <end position="81"/>
    </location>
</feature>
<comment type="subcellular location">
    <subcellularLocation>
        <location evidence="2">Secreted</location>
        <location evidence="2">Extracellular space</location>
        <location evidence="2">Apoplast</location>
    </subcellularLocation>
</comment>
<evidence type="ECO:0000256" key="5">
    <source>
        <dbReference type="ARBA" id="ARBA00022525"/>
    </source>
</evidence>
<dbReference type="GO" id="GO:0006508">
    <property type="term" value="P:proteolysis"/>
    <property type="evidence" value="ECO:0007669"/>
    <property type="project" value="UniProtKB-KW"/>
</dbReference>
<dbReference type="FunFam" id="2.60.40.2310:FF:000001">
    <property type="entry name" value="Subtilisin-like protease SBT1.5"/>
    <property type="match status" value="1"/>
</dbReference>
<keyword evidence="10" id="KW-0325">Glycoprotein</keyword>
<dbReference type="SUPFAM" id="SSF52743">
    <property type="entry name" value="Subtilisin-like"/>
    <property type="match status" value="1"/>
</dbReference>
<evidence type="ECO:0008006" key="19">
    <source>
        <dbReference type="Google" id="ProtNLM"/>
    </source>
</evidence>
<gene>
    <name evidence="17" type="ORF">Ahy_A09g045810</name>
</gene>
<dbReference type="PROSITE" id="PS00138">
    <property type="entry name" value="SUBTILASE_SER"/>
    <property type="match status" value="1"/>
</dbReference>
<comment type="function">
    <text evidence="1">Required for arbuscular mycorrhiza (AM) development during AM symbiosis with AM fungi (e.g. Glomeromycota intraradices).</text>
</comment>
<dbReference type="InterPro" id="IPR045051">
    <property type="entry name" value="SBT"/>
</dbReference>
<evidence type="ECO:0000259" key="13">
    <source>
        <dbReference type="Pfam" id="PF00082"/>
    </source>
</evidence>
<keyword evidence="8 12" id="KW-0378">Hydrolase</keyword>
<dbReference type="InterPro" id="IPR010259">
    <property type="entry name" value="S8pro/Inhibitor_I9"/>
</dbReference>
<dbReference type="InterPro" id="IPR036852">
    <property type="entry name" value="Peptidase_S8/S53_dom_sf"/>
</dbReference>
<dbReference type="FunFam" id="3.30.70.80:FF:000002">
    <property type="entry name" value="Subtilisin-like protease SBT5.3"/>
    <property type="match status" value="1"/>
</dbReference>
<dbReference type="Gene3D" id="1.20.120.20">
    <property type="entry name" value="Apolipoprotein"/>
    <property type="match status" value="1"/>
</dbReference>
<accession>A0A445BN98</accession>
<organism evidence="17 18">
    <name type="scientific">Arachis hypogaea</name>
    <name type="common">Peanut</name>
    <dbReference type="NCBI Taxonomy" id="3818"/>
    <lineage>
        <taxon>Eukaryota</taxon>
        <taxon>Viridiplantae</taxon>
        <taxon>Streptophyta</taxon>
        <taxon>Embryophyta</taxon>
        <taxon>Tracheophyta</taxon>
        <taxon>Spermatophyta</taxon>
        <taxon>Magnoliopsida</taxon>
        <taxon>eudicotyledons</taxon>
        <taxon>Gunneridae</taxon>
        <taxon>Pentapetalae</taxon>
        <taxon>rosids</taxon>
        <taxon>fabids</taxon>
        <taxon>Fabales</taxon>
        <taxon>Fabaceae</taxon>
        <taxon>Papilionoideae</taxon>
        <taxon>50 kb inversion clade</taxon>
        <taxon>dalbergioids sensu lato</taxon>
        <taxon>Dalbergieae</taxon>
        <taxon>Pterocarpus clade</taxon>
        <taxon>Arachis</taxon>
    </lineage>
</organism>
<dbReference type="Pfam" id="PF17766">
    <property type="entry name" value="fn3_6"/>
    <property type="match status" value="1"/>
</dbReference>
<keyword evidence="4" id="KW-0052">Apoplast</keyword>
<keyword evidence="6 12" id="KW-0645">Protease</keyword>
<evidence type="ECO:0000256" key="4">
    <source>
        <dbReference type="ARBA" id="ARBA00022523"/>
    </source>
</evidence>
<evidence type="ECO:0000259" key="14">
    <source>
        <dbReference type="Pfam" id="PF02225"/>
    </source>
</evidence>
<dbReference type="PRINTS" id="PR00723">
    <property type="entry name" value="SUBTILISIN"/>
</dbReference>
<name>A0A445BN98_ARAHY</name>
<dbReference type="Pfam" id="PF02225">
    <property type="entry name" value="PA"/>
    <property type="match status" value="1"/>
</dbReference>
<dbReference type="GO" id="GO:0004252">
    <property type="term" value="F:serine-type endopeptidase activity"/>
    <property type="evidence" value="ECO:0007669"/>
    <property type="project" value="UniProtKB-UniRule"/>
</dbReference>
<evidence type="ECO:0000256" key="10">
    <source>
        <dbReference type="ARBA" id="ARBA00023180"/>
    </source>
</evidence>
<dbReference type="SUPFAM" id="SSF52025">
    <property type="entry name" value="PA domain"/>
    <property type="match status" value="1"/>
</dbReference>
<evidence type="ECO:0000256" key="1">
    <source>
        <dbReference type="ARBA" id="ARBA00002076"/>
    </source>
</evidence>
<dbReference type="InterPro" id="IPR041469">
    <property type="entry name" value="Subtilisin-like_FN3"/>
</dbReference>
<evidence type="ECO:0000256" key="8">
    <source>
        <dbReference type="ARBA" id="ARBA00022801"/>
    </source>
</evidence>
<dbReference type="AlphaFoldDB" id="A0A445BN98"/>
<dbReference type="InterPro" id="IPR023828">
    <property type="entry name" value="Peptidase_S8_Ser-AS"/>
</dbReference>
<dbReference type="PROSITE" id="PS51892">
    <property type="entry name" value="SUBTILASE"/>
    <property type="match status" value="1"/>
</dbReference>
<keyword evidence="7" id="KW-0732">Signal</keyword>
<feature type="active site" description="Charge relay system" evidence="11 12">
    <location>
        <position position="117"/>
    </location>
</feature>
<feature type="domain" description="PA" evidence="14">
    <location>
        <begin position="369"/>
        <end position="441"/>
    </location>
</feature>
<dbReference type="EMBL" id="SDMP01000009">
    <property type="protein sequence ID" value="RYR40131.1"/>
    <property type="molecule type" value="Genomic_DNA"/>
</dbReference>
<dbReference type="InterPro" id="IPR034197">
    <property type="entry name" value="Peptidases_S8_3"/>
</dbReference>
<evidence type="ECO:0000256" key="9">
    <source>
        <dbReference type="ARBA" id="ARBA00022825"/>
    </source>
</evidence>
<feature type="domain" description="Subtilisin-like protease fibronectin type-III" evidence="16">
    <location>
        <begin position="640"/>
        <end position="739"/>
    </location>
</feature>
<dbReference type="FunFam" id="3.40.50.200:FF:000006">
    <property type="entry name" value="Subtilisin-like protease SBT1.5"/>
    <property type="match status" value="1"/>
</dbReference>
<dbReference type="Gene3D" id="3.40.50.200">
    <property type="entry name" value="Peptidase S8/S53 domain"/>
    <property type="match status" value="1"/>
</dbReference>
<evidence type="ECO:0000313" key="17">
    <source>
        <dbReference type="EMBL" id="RYR40131.1"/>
    </source>
</evidence>
<dbReference type="InterPro" id="IPR003137">
    <property type="entry name" value="PA_domain"/>
</dbReference>
<dbReference type="InterPro" id="IPR000209">
    <property type="entry name" value="Peptidase_S8/S53_dom"/>
</dbReference>
<dbReference type="CDD" id="cd02120">
    <property type="entry name" value="PA_subtilisin_like"/>
    <property type="match status" value="1"/>
</dbReference>
<feature type="domain" description="Peptidase S8/S53" evidence="13">
    <location>
        <begin position="108"/>
        <end position="569"/>
    </location>
</feature>
<dbReference type="CDD" id="cd04852">
    <property type="entry name" value="Peptidases_S8_3"/>
    <property type="match status" value="1"/>
</dbReference>
<dbReference type="Gene3D" id="3.30.70.80">
    <property type="entry name" value="Peptidase S8 propeptide/proteinase inhibitor I9"/>
    <property type="match status" value="1"/>
</dbReference>
<dbReference type="FunFam" id="3.50.30.30:FF:000005">
    <property type="entry name" value="subtilisin-like protease SBT1.5"/>
    <property type="match status" value="1"/>
</dbReference>
<dbReference type="Pfam" id="PF00082">
    <property type="entry name" value="Peptidase_S8"/>
    <property type="match status" value="1"/>
</dbReference>
<evidence type="ECO:0000313" key="18">
    <source>
        <dbReference type="Proteomes" id="UP000289738"/>
    </source>
</evidence>
<dbReference type="InterPro" id="IPR015500">
    <property type="entry name" value="Peptidase_S8_subtilisin-rel"/>
</dbReference>
<sequence>MGSHSFGQNPTLVDAEYVTNSHHNLLGSYVGSLEKAKEAIFYSYNKYINGFAAVLDEEEAAKIAKHPEVLSVFPNKPRQLHTTYSWSFLGLETNGAIGKQSIWKESLGQDVIIANLDTGVWPESKSFSDEGMGPIPKRWRGICQVDEKNLFKFHCNRKLIGARYFNKGYIAALGQIPFNTTRDYEGHGTHTLSTAGGNFVHGANVFGNGNGTASGGSPKARVASYKVCWPPTEGSGGCYDADILAAFEAAISDGVDVISLSVGSDIPSEFNDSAISIGSFHAAAQHAIPVIASAGNNGPSPSTVSNFEPWIFTVAASTLDRAFTNHIILGNKRIRKGASLSESVLPYTKFSPLISAADAKLASASELYASQCQEGTLDPKKAKGKIVFCVRGGNSRLAKGIEAARVGATGMILANQNKTVNDVEADPHLLPSSHVHFNDGQYVFSYINRTKYPVASISRVGTQLGVKPAPFVATFSSRGPSPIEPSILKPDVTAPGVDIIAAYSEGVPPSEEEFDKRRTPFVTMSGTSMSCPHVAGVVGLLKSLHPHWSPAAIKSAIMTTAKITDNTGRSMLDSAIKRATPFAYGAGHIVPNRAAYPGLIYDLSFIDYVNFLCGHGYTSLQIRQFIGKKYICPKEFDPADFNYPSITVSNFVNASSSRHVTRTVTNVGSPSTYKVRVKAPPQVDISVDPKILSFKRKGEKKTFTVTFTLRPVREKIPEYTFGSLEWTDGKNHVRSPIVIKHPLNLLTHLIFSFIASAIVLLIQAIKVPSEAIHGGFQLVAEALRACLDVMFQLIIEGISLLLSSLFDAIKESIKGSMSATGSAIGEVAEKLKTSIEEGLQNLPELIEELADFVSKVVQELWNNYVDSVAQVLENNG</sequence>
<dbReference type="Pfam" id="PF05922">
    <property type="entry name" value="Inhibitor_I9"/>
    <property type="match status" value="1"/>
</dbReference>
<keyword evidence="5" id="KW-0964">Secreted</keyword>
<evidence type="ECO:0000256" key="11">
    <source>
        <dbReference type="PIRSR" id="PIRSR615500-1"/>
    </source>
</evidence>
<comment type="similarity">
    <text evidence="3 12">Belongs to the peptidase S8 family.</text>
</comment>
<proteinExistence type="inferred from homology"/>
<evidence type="ECO:0000256" key="2">
    <source>
        <dbReference type="ARBA" id="ARBA00004271"/>
    </source>
</evidence>
<dbReference type="GO" id="GO:0048046">
    <property type="term" value="C:apoplast"/>
    <property type="evidence" value="ECO:0007669"/>
    <property type="project" value="UniProtKB-SubCell"/>
</dbReference>
<dbReference type="PANTHER" id="PTHR10795">
    <property type="entry name" value="PROPROTEIN CONVERTASE SUBTILISIN/KEXIN"/>
    <property type="match status" value="1"/>
</dbReference>
<dbReference type="STRING" id="3818.A0A445BN98"/>